<dbReference type="Proteomes" id="UP000002063">
    <property type="component" value="Chromosome"/>
</dbReference>
<reference evidence="5" key="1">
    <citation type="submission" date="2009-10" db="EMBL/GenBank/DDBJ databases">
        <title>Complete sequence of chromosome of Methanocaldococcus vulcanius M7.</title>
        <authorList>
            <consortium name="US DOE Joint Genome Institute"/>
            <person name="Lucas S."/>
            <person name="Copeland A."/>
            <person name="Lapidus A."/>
            <person name="Glavina del Rio T."/>
            <person name="Dalin E."/>
            <person name="Tice H."/>
            <person name="Bruce D."/>
            <person name="Goodwin L."/>
            <person name="Pitluck S."/>
            <person name="Lcollab F.I."/>
            <person name="Brettin T."/>
            <person name="Detter J.C."/>
            <person name="Han C."/>
            <person name="Tapia R."/>
            <person name="Kuske C.R."/>
            <person name="Schmutz J."/>
            <person name="Larimer F."/>
            <person name="Land M."/>
            <person name="Hauser L."/>
            <person name="Kyrpides N."/>
            <person name="Ovchinikova G."/>
            <person name="Sieprawska-Lupa M."/>
            <person name="Whitman W.B."/>
            <person name="Woyke T."/>
        </authorList>
    </citation>
    <scope>NUCLEOTIDE SEQUENCE [LARGE SCALE GENOMIC DNA]</scope>
    <source>
        <strain evidence="5">M7</strain>
    </source>
</reference>
<keyword evidence="3" id="KW-0862">Zinc</keyword>
<dbReference type="Gene3D" id="3.30.479.10">
    <property type="entry name" value="6-pyruvoyl tetrahydropterin synthase/QueD"/>
    <property type="match status" value="1"/>
</dbReference>
<evidence type="ECO:0000256" key="4">
    <source>
        <dbReference type="ARBA" id="ARBA00023239"/>
    </source>
</evidence>
<keyword evidence="2" id="KW-0479">Metal-binding</keyword>
<dbReference type="EMBL" id="CP001787">
    <property type="protein sequence ID" value="ACX72535.1"/>
    <property type="molecule type" value="Genomic_DNA"/>
</dbReference>
<accession>C9RG33</accession>
<dbReference type="InterPro" id="IPR007115">
    <property type="entry name" value="6-PTP_synth/QueD"/>
</dbReference>
<dbReference type="AlphaFoldDB" id="C9RG33"/>
<comment type="cofactor">
    <cofactor evidence="1">
        <name>Zn(2+)</name>
        <dbReference type="ChEBI" id="CHEBI:29105"/>
    </cofactor>
</comment>
<protein>
    <recommendedName>
        <fullName evidence="7">6-pyruvoyl tetrahydropterin synthase</fullName>
    </recommendedName>
</protein>
<evidence type="ECO:0000313" key="6">
    <source>
        <dbReference type="Proteomes" id="UP000002063"/>
    </source>
</evidence>
<evidence type="ECO:0000256" key="3">
    <source>
        <dbReference type="ARBA" id="ARBA00022833"/>
    </source>
</evidence>
<proteinExistence type="predicted"/>
<gene>
    <name evidence="5" type="ordered locus">Metvu_0676</name>
</gene>
<dbReference type="KEGG" id="mvu:Metvu_0676"/>
<dbReference type="eggNOG" id="arCOG02172">
    <property type="taxonomic scope" value="Archaea"/>
</dbReference>
<evidence type="ECO:0000256" key="2">
    <source>
        <dbReference type="ARBA" id="ARBA00022723"/>
    </source>
</evidence>
<dbReference type="PANTHER" id="PTHR12589">
    <property type="entry name" value="PYRUVOYL TETRAHYDROBIOPTERIN SYNTHASE"/>
    <property type="match status" value="1"/>
</dbReference>
<dbReference type="InterPro" id="IPR038418">
    <property type="entry name" value="6-PTP_synth/QueD_sf"/>
</dbReference>
<dbReference type="HOGENOM" id="CLU_111016_3_0_2"/>
<sequence>MMMLELNGLHAGLRFSSAHIVFGHPSCGVIHGHSYYVDVRIFGERCGEFNFVCDFKTIKTVVKEICEKLDHKLILPKNHEKVYYELKDKTLYFKYKYKEYTIPVEDVILLPIPSTTAEDLAKYFTNEISKKLKNLGFSNIIWIEVSINEGIGQGACYRKYLKEYTEER</sequence>
<dbReference type="STRING" id="579137.Metvu_0676"/>
<dbReference type="SUPFAM" id="SSF55620">
    <property type="entry name" value="Tetrahydrobiopterin biosynthesis enzymes-like"/>
    <property type="match status" value="1"/>
</dbReference>
<organism evidence="5 6">
    <name type="scientific">Methanocaldococcus vulcanius (strain ATCC 700851 / DSM 12094 / M7)</name>
    <name type="common">Methanococcus vulcanius</name>
    <dbReference type="NCBI Taxonomy" id="579137"/>
    <lineage>
        <taxon>Archaea</taxon>
        <taxon>Methanobacteriati</taxon>
        <taxon>Methanobacteriota</taxon>
        <taxon>Methanomada group</taxon>
        <taxon>Methanococci</taxon>
        <taxon>Methanococcales</taxon>
        <taxon>Methanocaldococcaceae</taxon>
        <taxon>Methanocaldococcus</taxon>
    </lineage>
</organism>
<dbReference type="Pfam" id="PF01242">
    <property type="entry name" value="PTPS"/>
    <property type="match status" value="1"/>
</dbReference>
<evidence type="ECO:0008006" key="7">
    <source>
        <dbReference type="Google" id="ProtNLM"/>
    </source>
</evidence>
<dbReference type="GO" id="GO:0046872">
    <property type="term" value="F:metal ion binding"/>
    <property type="evidence" value="ECO:0007669"/>
    <property type="project" value="UniProtKB-KW"/>
</dbReference>
<name>C9RG33_METVM</name>
<dbReference type="GO" id="GO:0016829">
    <property type="term" value="F:lyase activity"/>
    <property type="evidence" value="ECO:0007669"/>
    <property type="project" value="UniProtKB-KW"/>
</dbReference>
<dbReference type="PANTHER" id="PTHR12589:SF7">
    <property type="entry name" value="6-PYRUVOYL TETRAHYDROBIOPTERIN SYNTHASE"/>
    <property type="match status" value="1"/>
</dbReference>
<evidence type="ECO:0000256" key="1">
    <source>
        <dbReference type="ARBA" id="ARBA00001947"/>
    </source>
</evidence>
<evidence type="ECO:0000313" key="5">
    <source>
        <dbReference type="EMBL" id="ACX72535.1"/>
    </source>
</evidence>
<keyword evidence="6" id="KW-1185">Reference proteome</keyword>
<keyword evidence="4" id="KW-0456">Lyase</keyword>